<protein>
    <submittedName>
        <fullName evidence="2">HNH endonuclease</fullName>
    </submittedName>
</protein>
<evidence type="ECO:0000313" key="3">
    <source>
        <dbReference type="Proteomes" id="UP000525652"/>
    </source>
</evidence>
<name>A0A7X1E4Y7_9BACT</name>
<dbReference type="InterPro" id="IPR029471">
    <property type="entry name" value="HNH_5"/>
</dbReference>
<proteinExistence type="predicted"/>
<evidence type="ECO:0000259" key="1">
    <source>
        <dbReference type="SMART" id="SM00507"/>
    </source>
</evidence>
<accession>A0A7X1E4Y7</accession>
<organism evidence="2 3">
    <name type="scientific">Puniceicoccus vermicola</name>
    <dbReference type="NCBI Taxonomy" id="388746"/>
    <lineage>
        <taxon>Bacteria</taxon>
        <taxon>Pseudomonadati</taxon>
        <taxon>Verrucomicrobiota</taxon>
        <taxon>Opitutia</taxon>
        <taxon>Puniceicoccales</taxon>
        <taxon>Puniceicoccaceae</taxon>
        <taxon>Puniceicoccus</taxon>
    </lineage>
</organism>
<dbReference type="InterPro" id="IPR003615">
    <property type="entry name" value="HNH_nuc"/>
</dbReference>
<dbReference type="Gene3D" id="1.10.30.50">
    <property type="match status" value="1"/>
</dbReference>
<comment type="caution">
    <text evidence="2">The sequence shown here is derived from an EMBL/GenBank/DDBJ whole genome shotgun (WGS) entry which is preliminary data.</text>
</comment>
<dbReference type="RefSeq" id="WP_185693707.1">
    <property type="nucleotide sequence ID" value="NZ_JACHVA010000117.1"/>
</dbReference>
<reference evidence="2 3" key="1">
    <citation type="submission" date="2020-07" db="EMBL/GenBank/DDBJ databases">
        <authorList>
            <person name="Feng X."/>
        </authorList>
    </citation>
    <scope>NUCLEOTIDE SEQUENCE [LARGE SCALE GENOMIC DNA]</scope>
    <source>
        <strain evidence="2 3">JCM14086</strain>
    </source>
</reference>
<gene>
    <name evidence="2" type="ORF">H5P30_14880</name>
</gene>
<dbReference type="Proteomes" id="UP000525652">
    <property type="component" value="Unassembled WGS sequence"/>
</dbReference>
<keyword evidence="2" id="KW-0540">Nuclease</keyword>
<keyword evidence="2" id="KW-0255">Endonuclease</keyword>
<dbReference type="PANTHER" id="PTHR33877:SF2">
    <property type="entry name" value="OS07G0170200 PROTEIN"/>
    <property type="match status" value="1"/>
</dbReference>
<dbReference type="InterPro" id="IPR052892">
    <property type="entry name" value="NA-targeting_endonuclease"/>
</dbReference>
<dbReference type="CDD" id="cd00085">
    <property type="entry name" value="HNHc"/>
    <property type="match status" value="1"/>
</dbReference>
<feature type="domain" description="HNH nuclease" evidence="1">
    <location>
        <begin position="104"/>
        <end position="157"/>
    </location>
</feature>
<keyword evidence="2" id="KW-0378">Hydrolase</keyword>
<evidence type="ECO:0000313" key="2">
    <source>
        <dbReference type="EMBL" id="MBC2603065.1"/>
    </source>
</evidence>
<dbReference type="GO" id="GO:0004519">
    <property type="term" value="F:endonuclease activity"/>
    <property type="evidence" value="ECO:0007669"/>
    <property type="project" value="UniProtKB-KW"/>
</dbReference>
<dbReference type="AlphaFoldDB" id="A0A7X1E4Y7"/>
<sequence length="203" mass="23759">MELSGQHSIENAYRILVLNRVWQPVNIVGVRRAVALLFQDNAQVINPNQGNYEMLSAEEWVERSMTHPPRADEPSIRSVRLDLRLPQILLLREFDRVPVQDTKLNRRNIFERDQYRCQYCGEIFPEAKLNLDHVIPRDRGGRTSWENLVTSCIECNSRKANRLPHQAGLVLRRQPLRPKHRPFLSVLHRNGSREVWKPFIGKA</sequence>
<dbReference type="Pfam" id="PF14279">
    <property type="entry name" value="HNH_5"/>
    <property type="match status" value="1"/>
</dbReference>
<dbReference type="EMBL" id="JACHVA010000117">
    <property type="protein sequence ID" value="MBC2603065.1"/>
    <property type="molecule type" value="Genomic_DNA"/>
</dbReference>
<dbReference type="SMART" id="SM00507">
    <property type="entry name" value="HNHc"/>
    <property type="match status" value="1"/>
</dbReference>
<keyword evidence="3" id="KW-1185">Reference proteome</keyword>
<dbReference type="PANTHER" id="PTHR33877">
    <property type="entry name" value="SLL1193 PROTEIN"/>
    <property type="match status" value="1"/>
</dbReference>